<dbReference type="AlphaFoldDB" id="A0A9W7T0K6"/>
<proteinExistence type="predicted"/>
<sequence>MFTLSVGKEQEMWALKPINCRGHALTLGHRNRSYQELPIRTATGHPGRLSASLAFVTLCKMTLISFVEKIRSSKRSELLDFSQTVYGNFGFTFYPPDRRDF</sequence>
<dbReference type="InterPro" id="IPR045864">
    <property type="entry name" value="aa-tRNA-synth_II/BPL/LPL"/>
</dbReference>
<dbReference type="EMBL" id="RIBY02000213">
    <property type="protein sequence ID" value="KAH9844883.1"/>
    <property type="molecule type" value="Genomic_DNA"/>
</dbReference>
<reference evidence="1 2" key="1">
    <citation type="journal article" date="2018" name="IMA Fungus">
        <title>IMA Genome-F 10: Nine draft genome sequences of Claviceps purpurea s.lat., including C. arundinis, C. humidiphila, and C. cf. spartinae, pseudomolecules for the pitch canker pathogen Fusarium circinatum, draft genome of Davidsoniella eucalypti, Grosmannia galeiformis, Quambalaria eucalypti, and Teratosphaeria destructans.</title>
        <authorList>
            <person name="Wingfield B.D."/>
            <person name="Liu M."/>
            <person name="Nguyen H.D."/>
            <person name="Lane F.A."/>
            <person name="Morgan S.W."/>
            <person name="De Vos L."/>
            <person name="Wilken P.M."/>
            <person name="Duong T.A."/>
            <person name="Aylward J."/>
            <person name="Coetzee M.P."/>
            <person name="Dadej K."/>
            <person name="De Beer Z.W."/>
            <person name="Findlay W."/>
            <person name="Havenga M."/>
            <person name="Kolarik M."/>
            <person name="Menzies J.G."/>
            <person name="Naidoo K."/>
            <person name="Pochopski O."/>
            <person name="Shoukouhi P."/>
            <person name="Santana Q.C."/>
            <person name="Seifert K.A."/>
            <person name="Soal N."/>
            <person name="Steenkamp E.T."/>
            <person name="Tatham C.T."/>
            <person name="van der Nest M.A."/>
            <person name="Wingfield M.J."/>
        </authorList>
    </citation>
    <scope>NUCLEOTIDE SEQUENCE [LARGE SCALE GENOMIC DNA]</scope>
    <source>
        <strain evidence="1">CMW44962</strain>
    </source>
</reference>
<gene>
    <name evidence="1" type="ORF">Tdes44962_MAKER07062</name>
</gene>
<dbReference type="Proteomes" id="UP001138500">
    <property type="component" value="Unassembled WGS sequence"/>
</dbReference>
<evidence type="ECO:0000313" key="2">
    <source>
        <dbReference type="Proteomes" id="UP001138500"/>
    </source>
</evidence>
<keyword evidence="2" id="KW-1185">Reference proteome</keyword>
<protein>
    <submittedName>
        <fullName evidence="1">Threonyl-trna synthetase</fullName>
    </submittedName>
</protein>
<dbReference type="OrthoDB" id="5423599at2759"/>
<reference evidence="1 2" key="2">
    <citation type="journal article" date="2021" name="Curr. Genet.">
        <title>Genetic response to nitrogen starvation in the aggressive Eucalyptus foliar pathogen Teratosphaeria destructans.</title>
        <authorList>
            <person name="Havenga M."/>
            <person name="Wingfield B.D."/>
            <person name="Wingfield M.J."/>
            <person name="Dreyer L.L."/>
            <person name="Roets F."/>
            <person name="Aylward J."/>
        </authorList>
    </citation>
    <scope>NUCLEOTIDE SEQUENCE [LARGE SCALE GENOMIC DNA]</scope>
    <source>
        <strain evidence="1">CMW44962</strain>
    </source>
</reference>
<evidence type="ECO:0000313" key="1">
    <source>
        <dbReference type="EMBL" id="KAH9844883.1"/>
    </source>
</evidence>
<comment type="caution">
    <text evidence="1">The sequence shown here is derived from an EMBL/GenBank/DDBJ whole genome shotgun (WGS) entry which is preliminary data.</text>
</comment>
<organism evidence="1 2">
    <name type="scientific">Teratosphaeria destructans</name>
    <dbReference type="NCBI Taxonomy" id="418781"/>
    <lineage>
        <taxon>Eukaryota</taxon>
        <taxon>Fungi</taxon>
        <taxon>Dikarya</taxon>
        <taxon>Ascomycota</taxon>
        <taxon>Pezizomycotina</taxon>
        <taxon>Dothideomycetes</taxon>
        <taxon>Dothideomycetidae</taxon>
        <taxon>Mycosphaerellales</taxon>
        <taxon>Teratosphaeriaceae</taxon>
        <taxon>Teratosphaeria</taxon>
    </lineage>
</organism>
<name>A0A9W7T0K6_9PEZI</name>
<accession>A0A9W7T0K6</accession>
<dbReference type="Gene3D" id="3.30.930.10">
    <property type="entry name" value="Bira Bifunctional Protein, Domain 2"/>
    <property type="match status" value="1"/>
</dbReference>